<proteinExistence type="inferred from homology"/>
<name>A0A430L1W3_9HYPO</name>
<dbReference type="GO" id="GO:0004029">
    <property type="term" value="F:aldehyde dehydrogenase (NAD+) activity"/>
    <property type="evidence" value="ECO:0007669"/>
    <property type="project" value="UniProtKB-EC"/>
</dbReference>
<organism evidence="6 7">
    <name type="scientific">Fusarium euwallaceae</name>
    <dbReference type="NCBI Taxonomy" id="1147111"/>
    <lineage>
        <taxon>Eukaryota</taxon>
        <taxon>Fungi</taxon>
        <taxon>Dikarya</taxon>
        <taxon>Ascomycota</taxon>
        <taxon>Pezizomycotina</taxon>
        <taxon>Sordariomycetes</taxon>
        <taxon>Hypocreomycetidae</taxon>
        <taxon>Hypocreales</taxon>
        <taxon>Nectriaceae</taxon>
        <taxon>Fusarium</taxon>
        <taxon>Fusarium solani species complex</taxon>
    </lineage>
</organism>
<dbReference type="InterPro" id="IPR015590">
    <property type="entry name" value="Aldehyde_DH_dom"/>
</dbReference>
<evidence type="ECO:0000313" key="6">
    <source>
        <dbReference type="EMBL" id="RTE69660.1"/>
    </source>
</evidence>
<dbReference type="FunFam" id="3.40.309.10:FF:000012">
    <property type="entry name" value="Betaine aldehyde dehydrogenase"/>
    <property type="match status" value="1"/>
</dbReference>
<comment type="catalytic activity">
    <reaction evidence="4">
        <text>an aldehyde + NAD(+) + H2O = a carboxylate + NADH + 2 H(+)</text>
        <dbReference type="Rhea" id="RHEA:16185"/>
        <dbReference type="ChEBI" id="CHEBI:15377"/>
        <dbReference type="ChEBI" id="CHEBI:15378"/>
        <dbReference type="ChEBI" id="CHEBI:17478"/>
        <dbReference type="ChEBI" id="CHEBI:29067"/>
        <dbReference type="ChEBI" id="CHEBI:57540"/>
        <dbReference type="ChEBI" id="CHEBI:57945"/>
        <dbReference type="EC" id="1.2.1.3"/>
    </reaction>
</comment>
<accession>A0A430L1W3</accession>
<keyword evidence="7" id="KW-1185">Reference proteome</keyword>
<feature type="domain" description="Aldehyde dehydrogenase" evidence="5">
    <location>
        <begin position="17"/>
        <end position="477"/>
    </location>
</feature>
<dbReference type="Gene3D" id="3.40.309.10">
    <property type="entry name" value="Aldehyde Dehydrogenase, Chain A, domain 2"/>
    <property type="match status" value="1"/>
</dbReference>
<dbReference type="InterPro" id="IPR016162">
    <property type="entry name" value="Ald_DH_N"/>
</dbReference>
<evidence type="ECO:0000259" key="5">
    <source>
        <dbReference type="Pfam" id="PF00171"/>
    </source>
</evidence>
<dbReference type="AlphaFoldDB" id="A0A430L1W3"/>
<dbReference type="Pfam" id="PF00171">
    <property type="entry name" value="Aldedh"/>
    <property type="match status" value="1"/>
</dbReference>
<dbReference type="Proteomes" id="UP000287124">
    <property type="component" value="Unassembled WGS sequence"/>
</dbReference>
<dbReference type="EMBL" id="MIKF01000545">
    <property type="protein sequence ID" value="RTE69660.1"/>
    <property type="molecule type" value="Genomic_DNA"/>
</dbReference>
<evidence type="ECO:0000256" key="2">
    <source>
        <dbReference type="ARBA" id="ARBA00023002"/>
    </source>
</evidence>
<dbReference type="InterPro" id="IPR016161">
    <property type="entry name" value="Ald_DH/histidinol_DH"/>
</dbReference>
<dbReference type="Gene3D" id="3.40.605.10">
    <property type="entry name" value="Aldehyde Dehydrogenase, Chain A, domain 1"/>
    <property type="match status" value="1"/>
</dbReference>
<dbReference type="FunFam" id="3.40.605.10:FF:000007">
    <property type="entry name" value="NAD/NADP-dependent betaine aldehyde dehydrogenase"/>
    <property type="match status" value="1"/>
</dbReference>
<comment type="caution">
    <text evidence="6">The sequence shown here is derived from an EMBL/GenBank/DDBJ whole genome shotgun (WGS) entry which is preliminary data.</text>
</comment>
<gene>
    <name evidence="6" type="ORF">BHE90_015952</name>
</gene>
<dbReference type="EC" id="1.2.1.3" evidence="3"/>
<evidence type="ECO:0000313" key="7">
    <source>
        <dbReference type="Proteomes" id="UP000287124"/>
    </source>
</evidence>
<sequence>MDFKFPIRTELFIHGKWVSSIGSERLKIKSAVDDSTITADLHAASTADVDEAVASAENALHAWQTLTLEARRDALIKLGDLMITNQDRLGYLDTLVSGKEISLSKAEAAQAGNIFKFYANYIDKAQGEIAPTNGASVQLVQHEPYGITAGITAFNGPLLTFAMKAAPALAAGNVMLIKASEQNPFSIFGAGELVNEAGIPPGALNIFTGGAEAGEALASHMKIRKITFTGSVPVGKKVQIAAARSNLKSCTLELGGKTPVIVFEDSDIAKAAACATSFMFMNGQGCVLGTRIYVQASILGEFLESFRPLVQARCSDLGSNPLETTTKSSPMYNHRQYQTVLDYIDVGKQEATLLMGGARHGTKGCYVEPTVFLRPKENARILKEEIFGPVVVIDTFETDQEVLAKANDTEFGLGAAIFTKDIGRVLRISPKLEAGTVTVNSTSYLHLTRPFGGWKQSGLGRELGLHGLLDFTQVKTVVLSE</sequence>
<protein>
    <recommendedName>
        <fullName evidence="3">aldehyde dehydrogenase (NAD(+))</fullName>
        <ecNumber evidence="3">1.2.1.3</ecNumber>
    </recommendedName>
</protein>
<evidence type="ECO:0000256" key="3">
    <source>
        <dbReference type="ARBA" id="ARBA00024226"/>
    </source>
</evidence>
<dbReference type="PANTHER" id="PTHR11699">
    <property type="entry name" value="ALDEHYDE DEHYDROGENASE-RELATED"/>
    <property type="match status" value="1"/>
</dbReference>
<dbReference type="SUPFAM" id="SSF53720">
    <property type="entry name" value="ALDH-like"/>
    <property type="match status" value="1"/>
</dbReference>
<keyword evidence="2" id="KW-0560">Oxidoreductase</keyword>
<dbReference type="InterPro" id="IPR016163">
    <property type="entry name" value="Ald_DH_C"/>
</dbReference>
<evidence type="ECO:0000256" key="4">
    <source>
        <dbReference type="ARBA" id="ARBA00049194"/>
    </source>
</evidence>
<comment type="similarity">
    <text evidence="1">Belongs to the aldehyde dehydrogenase family.</text>
</comment>
<evidence type="ECO:0000256" key="1">
    <source>
        <dbReference type="ARBA" id="ARBA00009986"/>
    </source>
</evidence>
<reference evidence="6 7" key="1">
    <citation type="submission" date="2017-06" db="EMBL/GenBank/DDBJ databases">
        <title>Comparative genomic analysis of Ambrosia Fusariam Clade fungi.</title>
        <authorList>
            <person name="Stajich J.E."/>
            <person name="Carrillo J."/>
            <person name="Kijimoto T."/>
            <person name="Eskalen A."/>
            <person name="O'Donnell K."/>
            <person name="Kasson M."/>
        </authorList>
    </citation>
    <scope>NUCLEOTIDE SEQUENCE [LARGE SCALE GENOMIC DNA]</scope>
    <source>
        <strain evidence="6 7">UCR1854</strain>
    </source>
</reference>